<dbReference type="Pfam" id="PF21056">
    <property type="entry name" value="ZSWIM1-3_RNaseH-like"/>
    <property type="match status" value="1"/>
</dbReference>
<evidence type="ECO:0000259" key="1">
    <source>
        <dbReference type="Pfam" id="PF21056"/>
    </source>
</evidence>
<accession>A0A1X7T664</accession>
<feature type="domain" description="ZSWIM1/3 RNaseH-like" evidence="1">
    <location>
        <begin position="45"/>
        <end position="88"/>
    </location>
</feature>
<evidence type="ECO:0000313" key="2">
    <source>
        <dbReference type="EnsemblMetazoa" id="Aqu2.1.09874_001"/>
    </source>
</evidence>
<protein>
    <recommendedName>
        <fullName evidence="1">ZSWIM1/3 RNaseH-like domain-containing protein</fullName>
    </recommendedName>
</protein>
<proteinExistence type="predicted"/>
<reference evidence="2" key="1">
    <citation type="submission" date="2017-05" db="UniProtKB">
        <authorList>
            <consortium name="EnsemblMetazoa"/>
        </authorList>
    </citation>
    <scope>IDENTIFICATION</scope>
</reference>
<dbReference type="EnsemblMetazoa" id="Aqu2.1.09874_001">
    <property type="protein sequence ID" value="Aqu2.1.09874_001"/>
    <property type="gene ID" value="Aqu2.1.09874"/>
</dbReference>
<dbReference type="InParanoid" id="A0A1X7T664"/>
<sequence>MVQNHIAIQSGKQVLLKDLTNLMRRFRRSSDDSRNDLEISVKMFRDKYEACVEVLVTEETFSGIYFQDKELKEIFASYPEFLCIDATLILYRQKTEKDGVLFNDISISSSDDENEMNTSFAETNISNVTPIVSQSKKATAINGDPGLPTVSQSEKATAINGDPGLPTVSQSEKAVAIVGDFSLASVSQSEKASSIG</sequence>
<name>A0A1X7T664_AMPQE</name>
<dbReference type="InterPro" id="IPR048324">
    <property type="entry name" value="ZSWIM1-3_RNaseH-like"/>
</dbReference>
<dbReference type="AlphaFoldDB" id="A0A1X7T664"/>
<organism evidence="2">
    <name type="scientific">Amphimedon queenslandica</name>
    <name type="common">Sponge</name>
    <dbReference type="NCBI Taxonomy" id="400682"/>
    <lineage>
        <taxon>Eukaryota</taxon>
        <taxon>Metazoa</taxon>
        <taxon>Porifera</taxon>
        <taxon>Demospongiae</taxon>
        <taxon>Heteroscleromorpha</taxon>
        <taxon>Haplosclerida</taxon>
        <taxon>Niphatidae</taxon>
        <taxon>Amphimedon</taxon>
    </lineage>
</organism>